<feature type="domain" description="Phage terminase large subunit C-terminal" evidence="2">
    <location>
        <begin position="247"/>
        <end position="382"/>
    </location>
</feature>
<dbReference type="Pfam" id="PF17288">
    <property type="entry name" value="Terminase_3C"/>
    <property type="match status" value="1"/>
</dbReference>
<evidence type="ECO:0000259" key="2">
    <source>
        <dbReference type="Pfam" id="PF17288"/>
    </source>
</evidence>
<dbReference type="InterPro" id="IPR035413">
    <property type="entry name" value="Terminase_L_C"/>
</dbReference>
<dbReference type="PANTHER" id="PTHR39184">
    <property type="match status" value="1"/>
</dbReference>
<feature type="domain" description="Phage terminase large subunit N-terminal" evidence="1">
    <location>
        <begin position="35"/>
        <end position="216"/>
    </location>
</feature>
<dbReference type="InterPro" id="IPR027417">
    <property type="entry name" value="P-loop_NTPase"/>
</dbReference>
<dbReference type="InterPro" id="IPR006437">
    <property type="entry name" value="Phage_terminase_lsu"/>
</dbReference>
<evidence type="ECO:0000313" key="4">
    <source>
        <dbReference type="Proteomes" id="UP000283426"/>
    </source>
</evidence>
<dbReference type="Gene3D" id="3.40.50.300">
    <property type="entry name" value="P-loop containing nucleotide triphosphate hydrolases"/>
    <property type="match status" value="1"/>
</dbReference>
<reference evidence="3 4" key="1">
    <citation type="submission" date="2018-08" db="EMBL/GenBank/DDBJ databases">
        <title>A genome reference for cultivated species of the human gut microbiota.</title>
        <authorList>
            <person name="Zou Y."/>
            <person name="Xue W."/>
            <person name="Luo G."/>
        </authorList>
    </citation>
    <scope>NUCLEOTIDE SEQUENCE [LARGE SCALE GENOMIC DNA]</scope>
    <source>
        <strain evidence="3 4">AF14-6AC</strain>
    </source>
</reference>
<dbReference type="InterPro" id="IPR035412">
    <property type="entry name" value="Terminase_L_N"/>
</dbReference>
<dbReference type="EMBL" id="QRYW01000021">
    <property type="protein sequence ID" value="RGV25769.1"/>
    <property type="molecule type" value="Genomic_DNA"/>
</dbReference>
<name>A0A412WF06_9BACT</name>
<dbReference type="InterPro" id="IPR052380">
    <property type="entry name" value="Viral_DNA_packaging_terminase"/>
</dbReference>
<proteinExistence type="predicted"/>
<evidence type="ECO:0000313" key="3">
    <source>
        <dbReference type="EMBL" id="RGV25769.1"/>
    </source>
</evidence>
<protein>
    <submittedName>
        <fullName evidence="3">PBSX family phage terminase large subunit</fullName>
    </submittedName>
</protein>
<evidence type="ECO:0000259" key="1">
    <source>
        <dbReference type="Pfam" id="PF04466"/>
    </source>
</evidence>
<accession>A0A412WF06</accession>
<sequence>MKIQTTKIFSIVDNAINQFDIVDGQKKRKYTTISAQGSSRSSKTYNILIRLITYLLQNPGLRLSIVRKTLPALKATVFVDFKEIMRNMGIYDEKGCMNKTDFIYTFPNGSWIDFFSTDDEQKIRGRKRDILFVNEANEISFIEWQQLKMRTTKFAIIDYNPSFSDDHWLCEINRDPRTYHFITTYKDNPFLEQTIIDEIESLQYKNESLWRVYGLGLQCQVEGLVFPKYTLVDSIPDYCKKRGYANDFGYTHDPTAIVDVGLLDNKLYIDEICYKTHMLAGDIIEEFKGVPKMRVISESADPRLIQEIYNAGINIYPVEKFKGSVMAGIQKMQEYEICITRRSSNVIKEFNNYTYLQDKAGKWLNEPIDKFNHAIDAVRYWVLAEILGHIYDRKVFYDKDEFDIDIL</sequence>
<dbReference type="NCBIfam" id="TIGR01547">
    <property type="entry name" value="phage_term_2"/>
    <property type="match status" value="1"/>
</dbReference>
<dbReference type="AlphaFoldDB" id="A0A412WF06"/>
<dbReference type="Proteomes" id="UP000283426">
    <property type="component" value="Unassembled WGS sequence"/>
</dbReference>
<dbReference type="RefSeq" id="WP_118108141.1">
    <property type="nucleotide sequence ID" value="NZ_QRYW01000021.1"/>
</dbReference>
<dbReference type="Gene3D" id="3.30.420.280">
    <property type="match status" value="1"/>
</dbReference>
<comment type="caution">
    <text evidence="3">The sequence shown here is derived from an EMBL/GenBank/DDBJ whole genome shotgun (WGS) entry which is preliminary data.</text>
</comment>
<dbReference type="PANTHER" id="PTHR39184:SF1">
    <property type="entry name" value="PBSX PHAGE TERMINASE LARGE SUBUNIT"/>
    <property type="match status" value="1"/>
</dbReference>
<gene>
    <name evidence="3" type="ORF">DWW24_10950</name>
</gene>
<dbReference type="Pfam" id="PF04466">
    <property type="entry name" value="Terminase_3"/>
    <property type="match status" value="1"/>
</dbReference>
<organism evidence="3 4">
    <name type="scientific">Odoribacter splanchnicus</name>
    <dbReference type="NCBI Taxonomy" id="28118"/>
    <lineage>
        <taxon>Bacteria</taxon>
        <taxon>Pseudomonadati</taxon>
        <taxon>Bacteroidota</taxon>
        <taxon>Bacteroidia</taxon>
        <taxon>Bacteroidales</taxon>
        <taxon>Odoribacteraceae</taxon>
        <taxon>Odoribacter</taxon>
    </lineage>
</organism>